<feature type="domain" description="Nucleoporin NSP1-like C-terminal" evidence="3">
    <location>
        <begin position="196"/>
        <end position="294"/>
    </location>
</feature>
<gene>
    <name evidence="4" type="ORF">BLNAU_4706</name>
</gene>
<protein>
    <recommendedName>
        <fullName evidence="3">Nucleoporin NSP1-like C-terminal domain-containing protein</fullName>
    </recommendedName>
</protein>
<evidence type="ECO:0000259" key="3">
    <source>
        <dbReference type="Pfam" id="PF05064"/>
    </source>
</evidence>
<comment type="caution">
    <text evidence="4">The sequence shown here is derived from an EMBL/GenBank/DDBJ whole genome shotgun (WGS) entry which is preliminary data.</text>
</comment>
<dbReference type="Proteomes" id="UP001281761">
    <property type="component" value="Unassembled WGS sequence"/>
</dbReference>
<sequence length="410" mass="42811">MTTPGGFGFGTTPKAQAGAFTNTFGTSQTAAFGTTQNTQATTNAQTTTNAFGGAFGGAPKAQTQTAAFGTTQNTQATTNAQTTTTNAFGGAFGGAPKAQTQTTGFGTTPNTQATTNAFGGAGAAFGGAPKAQTQTTGFGTAPKAQTTTNAFGGAGAAFGGTSTFGGAAAFGKPAATANQPAAPPAPEIPKGENGIPLALATKPLGQIADMFKEDVGQLHAKFLHQATIIQKNDEIIQKNQKILSDLIQDIEILAYSQKELDDSVSEIQKQQQNIQKTLTSLSEKIEKEAQPLAKDNDFNERREIYKLAESLTSQIMEMEDEVSVLCNSVKGKEGTNSLLNDRGTSQETNTLDNWTASAEGMKMDDLVEVLGGLFENLQWIDNQIAELNSSMNETSTAMKTRQELAMKAAQ</sequence>
<evidence type="ECO:0000256" key="1">
    <source>
        <dbReference type="SAM" id="Coils"/>
    </source>
</evidence>
<dbReference type="InterPro" id="IPR007758">
    <property type="entry name" value="Nucleoporin_NSP1_C"/>
</dbReference>
<name>A0ABQ9Y9W2_9EUKA</name>
<proteinExistence type="predicted"/>
<evidence type="ECO:0000313" key="5">
    <source>
        <dbReference type="Proteomes" id="UP001281761"/>
    </source>
</evidence>
<evidence type="ECO:0000256" key="2">
    <source>
        <dbReference type="SAM" id="MobiDB-lite"/>
    </source>
</evidence>
<keyword evidence="1" id="KW-0175">Coiled coil</keyword>
<dbReference type="EMBL" id="JARBJD010000023">
    <property type="protein sequence ID" value="KAK2960489.1"/>
    <property type="molecule type" value="Genomic_DNA"/>
</dbReference>
<feature type="coiled-coil region" evidence="1">
    <location>
        <begin position="264"/>
        <end position="321"/>
    </location>
</feature>
<keyword evidence="5" id="KW-1185">Reference proteome</keyword>
<accession>A0ABQ9Y9W2</accession>
<evidence type="ECO:0000313" key="4">
    <source>
        <dbReference type="EMBL" id="KAK2960489.1"/>
    </source>
</evidence>
<dbReference type="Pfam" id="PF05064">
    <property type="entry name" value="Nsp1_C"/>
    <property type="match status" value="1"/>
</dbReference>
<feature type="region of interest" description="Disordered" evidence="2">
    <location>
        <begin position="114"/>
        <end position="141"/>
    </location>
</feature>
<reference evidence="4 5" key="1">
    <citation type="journal article" date="2022" name="bioRxiv">
        <title>Genomics of Preaxostyla Flagellates Illuminates Evolutionary Transitions and the Path Towards Mitochondrial Loss.</title>
        <authorList>
            <person name="Novak L.V.F."/>
            <person name="Treitli S.C."/>
            <person name="Pyrih J."/>
            <person name="Halakuc P."/>
            <person name="Pipaliya S.V."/>
            <person name="Vacek V."/>
            <person name="Brzon O."/>
            <person name="Soukal P."/>
            <person name="Eme L."/>
            <person name="Dacks J.B."/>
            <person name="Karnkowska A."/>
            <person name="Elias M."/>
            <person name="Hampl V."/>
        </authorList>
    </citation>
    <scope>NUCLEOTIDE SEQUENCE [LARGE SCALE GENOMIC DNA]</scope>
    <source>
        <strain evidence="4">NAU3</strain>
        <tissue evidence="4">Gut</tissue>
    </source>
</reference>
<organism evidence="4 5">
    <name type="scientific">Blattamonas nauphoetae</name>
    <dbReference type="NCBI Taxonomy" id="2049346"/>
    <lineage>
        <taxon>Eukaryota</taxon>
        <taxon>Metamonada</taxon>
        <taxon>Preaxostyla</taxon>
        <taxon>Oxymonadida</taxon>
        <taxon>Blattamonas</taxon>
    </lineage>
</organism>